<evidence type="ECO:0000256" key="10">
    <source>
        <dbReference type="ARBA" id="ARBA00061949"/>
    </source>
</evidence>
<dbReference type="GO" id="GO:0070761">
    <property type="term" value="C:pre-snoRNP complex"/>
    <property type="evidence" value="ECO:0007669"/>
    <property type="project" value="TreeGrafter"/>
</dbReference>
<evidence type="ECO:0000259" key="15">
    <source>
        <dbReference type="PROSITE" id="PS51083"/>
    </source>
</evidence>
<feature type="domain" description="HIT-type" evidence="15">
    <location>
        <begin position="6"/>
        <end position="40"/>
    </location>
</feature>
<evidence type="ECO:0000256" key="6">
    <source>
        <dbReference type="ARBA" id="ARBA00022833"/>
    </source>
</evidence>
<dbReference type="GO" id="GO:0048254">
    <property type="term" value="P:snoRNA localization"/>
    <property type="evidence" value="ECO:0007669"/>
    <property type="project" value="TreeGrafter"/>
</dbReference>
<comment type="function">
    <text evidence="8">Required for box C/D snoRNAs accumulation involved in snoRNA processing, snoRNA transport to the nucleolus and ribosome biogenesis.</text>
</comment>
<evidence type="ECO:0000313" key="16">
    <source>
        <dbReference type="EMBL" id="KAK6195469.1"/>
    </source>
</evidence>
<dbReference type="Pfam" id="PF25790">
    <property type="entry name" value="BCD1"/>
    <property type="match status" value="1"/>
</dbReference>
<keyword evidence="4" id="KW-0479">Metal-binding</keyword>
<comment type="subunit">
    <text evidence="10">Interacts with FBL, SNU13, NOP58, NUFIP1, RUVBL1, RUVBL2 and TAF9. Interacts (via HIT-type zinc finger) with the RUVBL1/RUVBL2 complex in the presence of ADP.</text>
</comment>
<dbReference type="GO" id="GO:0000492">
    <property type="term" value="P:box C/D snoRNP assembly"/>
    <property type="evidence" value="ECO:0007669"/>
    <property type="project" value="TreeGrafter"/>
</dbReference>
<evidence type="ECO:0000256" key="1">
    <source>
        <dbReference type="ARBA" id="ARBA00022499"/>
    </source>
</evidence>
<name>A0AAN8KD85_PATCE</name>
<dbReference type="PROSITE" id="PS51083">
    <property type="entry name" value="ZF_HIT"/>
    <property type="match status" value="1"/>
</dbReference>
<dbReference type="AlphaFoldDB" id="A0AAN8KD85"/>
<dbReference type="InterPro" id="IPR007529">
    <property type="entry name" value="Znf_HIT"/>
</dbReference>
<evidence type="ECO:0000256" key="4">
    <source>
        <dbReference type="ARBA" id="ARBA00022723"/>
    </source>
</evidence>
<gene>
    <name evidence="16" type="ORF">SNE40_000894</name>
</gene>
<sequence length="296" mass="35366">MPSFRCQVCEENIAKYTCPRCKRKTCSLVCVKKHKYENKCDGIRDKTAHVAVKDFTDRDLLSDYRFLEDTSRKTNSITRDVIRLEKEKPRMLNQLIREAKNRGIDLKVLPYPMTRRKTNTTRYFRQEKIIFWRVDLVFPQASVKYTEKRIDENTSLDEILKNYISPTESDPVIRQKLKQYVRTMSDEIKIFLLVENRPSNDKRYFELDSSKTLKQNLTEKTILENPVLTIVLKKNWSEYTLLSEEEELEVKEKLKLDIAKPVVNGKHNWSRQNLRSSNNRRRHRPRNRNTNYDVTP</sequence>
<dbReference type="CDD" id="cd23023">
    <property type="entry name" value="zf-HIT_BCD1"/>
    <property type="match status" value="1"/>
</dbReference>
<feature type="region of interest" description="Disordered" evidence="14">
    <location>
        <begin position="267"/>
        <end position="296"/>
    </location>
</feature>
<keyword evidence="1" id="KW-1017">Isopeptide bond</keyword>
<evidence type="ECO:0000256" key="8">
    <source>
        <dbReference type="ARBA" id="ARBA00049598"/>
    </source>
</evidence>
<dbReference type="PANTHER" id="PTHR13483:SF3">
    <property type="entry name" value="BOX C_D SNORNA PROTEIN 1"/>
    <property type="match status" value="1"/>
</dbReference>
<dbReference type="FunFam" id="3.30.60.190:FF:000001">
    <property type="entry name" value="box C/D snoRNA protein 1"/>
    <property type="match status" value="1"/>
</dbReference>
<organism evidence="16 17">
    <name type="scientific">Patella caerulea</name>
    <name type="common">Rayed Mediterranean limpet</name>
    <dbReference type="NCBI Taxonomy" id="87958"/>
    <lineage>
        <taxon>Eukaryota</taxon>
        <taxon>Metazoa</taxon>
        <taxon>Spiralia</taxon>
        <taxon>Lophotrochozoa</taxon>
        <taxon>Mollusca</taxon>
        <taxon>Gastropoda</taxon>
        <taxon>Patellogastropoda</taxon>
        <taxon>Patelloidea</taxon>
        <taxon>Patellidae</taxon>
        <taxon>Patella</taxon>
    </lineage>
</organism>
<dbReference type="EMBL" id="JAZGQO010000001">
    <property type="protein sequence ID" value="KAK6195469.1"/>
    <property type="molecule type" value="Genomic_DNA"/>
</dbReference>
<dbReference type="InterPro" id="IPR057721">
    <property type="entry name" value="BCD1_alpha/beta"/>
</dbReference>
<dbReference type="InterPro" id="IPR051639">
    <property type="entry name" value="BCD1"/>
</dbReference>
<keyword evidence="3" id="KW-0597">Phosphoprotein</keyword>
<evidence type="ECO:0000256" key="11">
    <source>
        <dbReference type="ARBA" id="ARBA00068630"/>
    </source>
</evidence>
<keyword evidence="5 13" id="KW-0863">Zinc-finger</keyword>
<evidence type="ECO:0000256" key="5">
    <source>
        <dbReference type="ARBA" id="ARBA00022771"/>
    </source>
</evidence>
<evidence type="ECO:0000256" key="14">
    <source>
        <dbReference type="SAM" id="MobiDB-lite"/>
    </source>
</evidence>
<comment type="similarity">
    <text evidence="9">Belongs to the BCD1 family.</text>
</comment>
<dbReference type="PANTHER" id="PTHR13483">
    <property type="entry name" value="BOX C_D SNORNA PROTEIN 1-RELATED"/>
    <property type="match status" value="1"/>
</dbReference>
<dbReference type="GO" id="GO:0008270">
    <property type="term" value="F:zinc ion binding"/>
    <property type="evidence" value="ECO:0007669"/>
    <property type="project" value="UniProtKB-UniRule"/>
</dbReference>
<dbReference type="Pfam" id="PF04438">
    <property type="entry name" value="zf-HIT"/>
    <property type="match status" value="1"/>
</dbReference>
<dbReference type="Proteomes" id="UP001347796">
    <property type="component" value="Unassembled WGS sequence"/>
</dbReference>
<evidence type="ECO:0000313" key="17">
    <source>
        <dbReference type="Proteomes" id="UP001347796"/>
    </source>
</evidence>
<dbReference type="SUPFAM" id="SSF144232">
    <property type="entry name" value="HIT/MYND zinc finger-like"/>
    <property type="match status" value="1"/>
</dbReference>
<reference evidence="16 17" key="1">
    <citation type="submission" date="2024-01" db="EMBL/GenBank/DDBJ databases">
        <title>The genome of the rayed Mediterranean limpet Patella caerulea (Linnaeus, 1758).</title>
        <authorList>
            <person name="Anh-Thu Weber A."/>
            <person name="Halstead-Nussloch G."/>
        </authorList>
    </citation>
    <scope>NUCLEOTIDE SEQUENCE [LARGE SCALE GENOMIC DNA]</scope>
    <source>
        <strain evidence="16">AATW-2023a</strain>
        <tissue evidence="16">Whole specimen</tissue>
    </source>
</reference>
<proteinExistence type="inferred from homology"/>
<dbReference type="Gene3D" id="3.30.60.190">
    <property type="match status" value="1"/>
</dbReference>
<dbReference type="GO" id="GO:0000463">
    <property type="term" value="P:maturation of LSU-rRNA from tricistronic rRNA transcript (SSU-rRNA, 5.8S rRNA, LSU-rRNA)"/>
    <property type="evidence" value="ECO:0007669"/>
    <property type="project" value="TreeGrafter"/>
</dbReference>
<evidence type="ECO:0000256" key="2">
    <source>
        <dbReference type="ARBA" id="ARBA00022517"/>
    </source>
</evidence>
<feature type="compositionally biased region" description="Basic residues" evidence="14">
    <location>
        <begin position="278"/>
        <end position="287"/>
    </location>
</feature>
<dbReference type="GO" id="GO:0005634">
    <property type="term" value="C:nucleus"/>
    <property type="evidence" value="ECO:0007669"/>
    <property type="project" value="TreeGrafter"/>
</dbReference>
<keyword evidence="17" id="KW-1185">Reference proteome</keyword>
<comment type="caution">
    <text evidence="16">The sequence shown here is derived from an EMBL/GenBank/DDBJ whole genome shotgun (WGS) entry which is preliminary data.</text>
</comment>
<evidence type="ECO:0000256" key="3">
    <source>
        <dbReference type="ARBA" id="ARBA00022553"/>
    </source>
</evidence>
<protein>
    <recommendedName>
        <fullName evidence="11">Box C/D snoRNA protein 1</fullName>
    </recommendedName>
    <alternativeName>
        <fullName evidence="12">Zinc finger HIT domain-containing protein 6</fullName>
    </alternativeName>
</protein>
<accession>A0AAN8KD85</accession>
<evidence type="ECO:0000256" key="12">
    <source>
        <dbReference type="ARBA" id="ARBA00077531"/>
    </source>
</evidence>
<keyword evidence="7" id="KW-0832">Ubl conjugation</keyword>
<evidence type="ECO:0000256" key="9">
    <source>
        <dbReference type="ARBA" id="ARBA00049654"/>
    </source>
</evidence>
<keyword evidence="6" id="KW-0862">Zinc</keyword>
<keyword evidence="2" id="KW-0690">Ribosome biogenesis</keyword>
<evidence type="ECO:0000256" key="13">
    <source>
        <dbReference type="PROSITE-ProRule" id="PRU00453"/>
    </source>
</evidence>
<evidence type="ECO:0000256" key="7">
    <source>
        <dbReference type="ARBA" id="ARBA00022843"/>
    </source>
</evidence>